<dbReference type="AlphaFoldDB" id="A0A1H4AGK1"/>
<reference evidence="1 2" key="1">
    <citation type="submission" date="2016-10" db="EMBL/GenBank/DDBJ databases">
        <authorList>
            <person name="de Groot N.N."/>
        </authorList>
    </citation>
    <scope>NUCLEOTIDE SEQUENCE [LARGE SCALE GENOMIC DNA]</scope>
    <source>
        <strain evidence="1 2">D31d</strain>
    </source>
</reference>
<accession>A0A1H4AGK1</accession>
<evidence type="ECO:0000313" key="2">
    <source>
        <dbReference type="Proteomes" id="UP000182257"/>
    </source>
</evidence>
<protein>
    <submittedName>
        <fullName evidence="1">Uncharacterized protein</fullName>
    </submittedName>
</protein>
<name>A0A1H4AGK1_XYLRU</name>
<sequence>MSVVSYYYEDLGLSCLWCKMNLRAETSSDTGVPCDFKWAQRYANFEDERNREWTTSEMTLSAFVALHGQCKPMQFTTLQGVVRHSIDAEDGASALFSIELEGILIESKVNGDRFQVDQSRLKIRGYKNKHTMTESFLAYYNSKADQNAIAHDGAIGLPSLAEWKELFDKCIWEWGTLIGLNGYKITGPNGHHIFLPALGHVIDEKRCEFNLIGEYWVNDFTTIKFTKDEKYIDVGDTLSRYSRFVYRDFVETKRPYAKPIERLKTKVGDQALEEITFVSTRHQRYECEIPVMGIQNCIRIISVLKNTDGCEGYMINPGDGYIVRIFNNDTGRPNMSDKPMRLIRKTTEIVELRGFPIKAMSPFGWQEVDNSCYGITIHYQNQQIVECNFYMYDRGVRIEYM</sequence>
<dbReference type="Proteomes" id="UP000182257">
    <property type="component" value="Unassembled WGS sequence"/>
</dbReference>
<gene>
    <name evidence="1" type="ORF">SAMN05216462_1208</name>
</gene>
<proteinExistence type="predicted"/>
<dbReference type="EMBL" id="FNRF01000002">
    <property type="protein sequence ID" value="SEA35007.1"/>
    <property type="molecule type" value="Genomic_DNA"/>
</dbReference>
<organism evidence="1 2">
    <name type="scientific">Xylanibacter ruminicola</name>
    <name type="common">Prevotella ruminicola</name>
    <dbReference type="NCBI Taxonomy" id="839"/>
    <lineage>
        <taxon>Bacteria</taxon>
        <taxon>Pseudomonadati</taxon>
        <taxon>Bacteroidota</taxon>
        <taxon>Bacteroidia</taxon>
        <taxon>Bacteroidales</taxon>
        <taxon>Prevotellaceae</taxon>
        <taxon>Xylanibacter</taxon>
    </lineage>
</organism>
<dbReference type="RefSeq" id="WP_139208862.1">
    <property type="nucleotide sequence ID" value="NZ_FNRF01000002.1"/>
</dbReference>
<dbReference type="OrthoDB" id="9811837at2"/>
<evidence type="ECO:0000313" key="1">
    <source>
        <dbReference type="EMBL" id="SEA35007.1"/>
    </source>
</evidence>